<reference evidence="2 3" key="2">
    <citation type="journal article" date="2017" name="Front. Plant Sci.">
        <title>Gene Classification and Mining of Molecular Markers Useful in Red Clover (Trifolium pratense) Breeding.</title>
        <authorList>
            <person name="Istvanek J."/>
            <person name="Dluhosova J."/>
            <person name="Dluhos P."/>
            <person name="Patkova L."/>
            <person name="Nedelnik J."/>
            <person name="Repkova J."/>
        </authorList>
    </citation>
    <scope>NUCLEOTIDE SEQUENCE [LARGE SCALE GENOMIC DNA]</scope>
    <source>
        <strain evidence="3">cv. Tatra</strain>
        <tissue evidence="2">Young leaves</tissue>
    </source>
</reference>
<dbReference type="Proteomes" id="UP000236291">
    <property type="component" value="Unassembled WGS sequence"/>
</dbReference>
<evidence type="ECO:0000256" key="1">
    <source>
        <dbReference type="SAM" id="MobiDB-lite"/>
    </source>
</evidence>
<proteinExistence type="predicted"/>
<comment type="caution">
    <text evidence="2">The sequence shown here is derived from an EMBL/GenBank/DDBJ whole genome shotgun (WGS) entry which is preliminary data.</text>
</comment>
<sequence length="136" mass="15087">MEILTVGKKIDTSKDNNENGLALTASWVSSKRPTYNDYRSDPTIVLPQTQITTGEGQYFGPGGVKPNHSRPPDWKGNNLALYSSQQPTHGEYPDKEEFVDASESGILSNDESEMDLVVETRGLEHPMETGDTMHFN</sequence>
<dbReference type="AlphaFoldDB" id="A0A2K3JSG0"/>
<feature type="region of interest" description="Disordered" evidence="1">
    <location>
        <begin position="53"/>
        <end position="78"/>
    </location>
</feature>
<dbReference type="EMBL" id="ASHM01121701">
    <property type="protein sequence ID" value="PNX56982.1"/>
    <property type="molecule type" value="Genomic_DNA"/>
</dbReference>
<protein>
    <submittedName>
        <fullName evidence="2">Uncharacterized protein</fullName>
    </submittedName>
</protein>
<accession>A0A2K3JSG0</accession>
<gene>
    <name evidence="2" type="ORF">L195_g058468</name>
</gene>
<reference evidence="2 3" key="1">
    <citation type="journal article" date="2014" name="Am. J. Bot.">
        <title>Genome assembly and annotation for red clover (Trifolium pratense; Fabaceae).</title>
        <authorList>
            <person name="Istvanek J."/>
            <person name="Jaros M."/>
            <person name="Krenek A."/>
            <person name="Repkova J."/>
        </authorList>
    </citation>
    <scope>NUCLEOTIDE SEQUENCE [LARGE SCALE GENOMIC DNA]</scope>
    <source>
        <strain evidence="3">cv. Tatra</strain>
        <tissue evidence="2">Young leaves</tissue>
    </source>
</reference>
<name>A0A2K3JSG0_TRIPR</name>
<evidence type="ECO:0000313" key="3">
    <source>
        <dbReference type="Proteomes" id="UP000236291"/>
    </source>
</evidence>
<evidence type="ECO:0000313" key="2">
    <source>
        <dbReference type="EMBL" id="PNX56982.1"/>
    </source>
</evidence>
<organism evidence="2 3">
    <name type="scientific">Trifolium pratense</name>
    <name type="common">Red clover</name>
    <dbReference type="NCBI Taxonomy" id="57577"/>
    <lineage>
        <taxon>Eukaryota</taxon>
        <taxon>Viridiplantae</taxon>
        <taxon>Streptophyta</taxon>
        <taxon>Embryophyta</taxon>
        <taxon>Tracheophyta</taxon>
        <taxon>Spermatophyta</taxon>
        <taxon>Magnoliopsida</taxon>
        <taxon>eudicotyledons</taxon>
        <taxon>Gunneridae</taxon>
        <taxon>Pentapetalae</taxon>
        <taxon>rosids</taxon>
        <taxon>fabids</taxon>
        <taxon>Fabales</taxon>
        <taxon>Fabaceae</taxon>
        <taxon>Papilionoideae</taxon>
        <taxon>50 kb inversion clade</taxon>
        <taxon>NPAAA clade</taxon>
        <taxon>Hologalegina</taxon>
        <taxon>IRL clade</taxon>
        <taxon>Trifolieae</taxon>
        <taxon>Trifolium</taxon>
    </lineage>
</organism>